<dbReference type="InterPro" id="IPR050343">
    <property type="entry name" value="RsuA_PseudoU_synthase"/>
</dbReference>
<keyword evidence="15" id="KW-1185">Reference proteome</keyword>
<evidence type="ECO:0000256" key="2">
    <source>
        <dbReference type="ARBA" id="ARBA00023235"/>
    </source>
</evidence>
<evidence type="ECO:0000256" key="9">
    <source>
        <dbReference type="ARBA" id="ARBA00042843"/>
    </source>
</evidence>
<comment type="similarity">
    <text evidence="1">Belongs to the pseudouridine synthase RsuA family.</text>
</comment>
<evidence type="ECO:0000313" key="14">
    <source>
        <dbReference type="EMBL" id="SFD73975.1"/>
    </source>
</evidence>
<dbReference type="SUPFAM" id="SSF55120">
    <property type="entry name" value="Pseudouridine synthase"/>
    <property type="match status" value="1"/>
</dbReference>
<comment type="catalytic activity">
    <reaction evidence="3">
        <text>uridine(35) in tRNA(Tyr) = pseudouridine(35) in tRNA(Tyr)</text>
        <dbReference type="Rhea" id="RHEA:60556"/>
        <dbReference type="Rhea" id="RHEA-COMP:15607"/>
        <dbReference type="Rhea" id="RHEA-COMP:15608"/>
        <dbReference type="ChEBI" id="CHEBI:65314"/>
        <dbReference type="ChEBI" id="CHEBI:65315"/>
    </reaction>
</comment>
<dbReference type="GO" id="GO:0160138">
    <property type="term" value="F:23S rRNA pseudouridine(2604) synthase activity"/>
    <property type="evidence" value="ECO:0007669"/>
    <property type="project" value="UniProtKB-EC"/>
</dbReference>
<evidence type="ECO:0000256" key="10">
    <source>
        <dbReference type="ARBA" id="ARBA00042890"/>
    </source>
</evidence>
<dbReference type="Pfam" id="PF01479">
    <property type="entry name" value="S4"/>
    <property type="match status" value="1"/>
</dbReference>
<gene>
    <name evidence="14" type="ORF">SAMN02745724_05328</name>
</gene>
<evidence type="ECO:0000256" key="11">
    <source>
        <dbReference type="ARBA" id="ARBA00043147"/>
    </source>
</evidence>
<evidence type="ECO:0000256" key="3">
    <source>
        <dbReference type="ARBA" id="ARBA00036390"/>
    </source>
</evidence>
<name>A0A1I1UTR3_9GAMM</name>
<evidence type="ECO:0000256" key="8">
    <source>
        <dbReference type="ARBA" id="ARBA00041697"/>
    </source>
</evidence>
<dbReference type="Gene3D" id="3.10.290.10">
    <property type="entry name" value="RNA-binding S4 domain"/>
    <property type="match status" value="1"/>
</dbReference>
<evidence type="ECO:0000256" key="7">
    <source>
        <dbReference type="ARBA" id="ARBA00041420"/>
    </source>
</evidence>
<dbReference type="GO" id="GO:0003723">
    <property type="term" value="F:RNA binding"/>
    <property type="evidence" value="ECO:0007669"/>
    <property type="project" value="UniProtKB-KW"/>
</dbReference>
<dbReference type="STRING" id="1123010.SAMN02745724_05328"/>
<sequence length="138" mass="15790">MMRLAKYIGHSGYCSRKQASRHIDNGDVLVNGQAANHIDHVNEQDDITILGQKITVDINRVYYAYHKPVGVDCKLNIDDPASLLHHLPKVQRVYPIGRLDKDSRGLLILTNDGEFCNQMTHPDFEHEKEYEVKVQLKP</sequence>
<keyword evidence="12" id="KW-0694">RNA-binding</keyword>
<proteinExistence type="inferred from homology"/>
<evidence type="ECO:0000313" key="15">
    <source>
        <dbReference type="Proteomes" id="UP000198862"/>
    </source>
</evidence>
<reference evidence="14 15" key="1">
    <citation type="submission" date="2016-10" db="EMBL/GenBank/DDBJ databases">
        <authorList>
            <person name="de Groot N.N."/>
        </authorList>
    </citation>
    <scope>NUCLEOTIDE SEQUENCE [LARGE SCALE GENOMIC DNA]</scope>
    <source>
        <strain evidence="14 15">DSM 6059</strain>
    </source>
</reference>
<keyword evidence="2" id="KW-0413">Isomerase</keyword>
<dbReference type="InterPro" id="IPR036986">
    <property type="entry name" value="S4_RNA-bd_sf"/>
</dbReference>
<dbReference type="CDD" id="cd00165">
    <property type="entry name" value="S4"/>
    <property type="match status" value="1"/>
</dbReference>
<comment type="catalytic activity">
    <reaction evidence="4">
        <text>uridine(2604) in 23S rRNA = pseudouridine(2604) in 23S rRNA</text>
        <dbReference type="Rhea" id="RHEA:38875"/>
        <dbReference type="Rhea" id="RHEA-COMP:10093"/>
        <dbReference type="Rhea" id="RHEA-COMP:10094"/>
        <dbReference type="ChEBI" id="CHEBI:65314"/>
        <dbReference type="ChEBI" id="CHEBI:65315"/>
        <dbReference type="EC" id="5.4.99.21"/>
    </reaction>
</comment>
<dbReference type="Proteomes" id="UP000198862">
    <property type="component" value="Unassembled WGS sequence"/>
</dbReference>
<evidence type="ECO:0000259" key="13">
    <source>
        <dbReference type="SMART" id="SM00363"/>
    </source>
</evidence>
<dbReference type="OrthoDB" id="9807213at2"/>
<dbReference type="Gene3D" id="3.30.70.580">
    <property type="entry name" value="Pseudouridine synthase I, catalytic domain, N-terminal subdomain"/>
    <property type="match status" value="1"/>
</dbReference>
<dbReference type="InterPro" id="IPR006145">
    <property type="entry name" value="PsdUridine_synth_RsuA/RluA"/>
</dbReference>
<dbReference type="SUPFAM" id="SSF55174">
    <property type="entry name" value="Alpha-L RNA-binding motif"/>
    <property type="match status" value="1"/>
</dbReference>
<dbReference type="InterPro" id="IPR020103">
    <property type="entry name" value="PsdUridine_synth_cat_dom_sf"/>
</dbReference>
<evidence type="ECO:0000256" key="6">
    <source>
        <dbReference type="ARBA" id="ARBA00039989"/>
    </source>
</evidence>
<dbReference type="PANTHER" id="PTHR47683">
    <property type="entry name" value="PSEUDOURIDINE SYNTHASE FAMILY PROTEIN-RELATED"/>
    <property type="match status" value="1"/>
</dbReference>
<accession>A0A1I1UTR3</accession>
<dbReference type="InterPro" id="IPR020094">
    <property type="entry name" value="TruA/RsuA/RluB/E/F_N"/>
</dbReference>
<dbReference type="PANTHER" id="PTHR47683:SF2">
    <property type="entry name" value="RNA-BINDING S4 DOMAIN-CONTAINING PROTEIN"/>
    <property type="match status" value="1"/>
</dbReference>
<dbReference type="EMBL" id="FOLO01000097">
    <property type="protein sequence ID" value="SFD73975.1"/>
    <property type="molecule type" value="Genomic_DNA"/>
</dbReference>
<dbReference type="InterPro" id="IPR002942">
    <property type="entry name" value="S4_RNA-bd"/>
</dbReference>
<evidence type="ECO:0000256" key="4">
    <source>
        <dbReference type="ARBA" id="ARBA00036535"/>
    </source>
</evidence>
<dbReference type="PROSITE" id="PS50889">
    <property type="entry name" value="S4"/>
    <property type="match status" value="1"/>
</dbReference>
<dbReference type="EC" id="5.4.99.21" evidence="5"/>
<dbReference type="SMART" id="SM00363">
    <property type="entry name" value="S4"/>
    <property type="match status" value="1"/>
</dbReference>
<dbReference type="AlphaFoldDB" id="A0A1I1UTR3"/>
<dbReference type="InterPro" id="IPR018496">
    <property type="entry name" value="PsdUridine_synth_RsuA/RluB_CS"/>
</dbReference>
<dbReference type="Pfam" id="PF00849">
    <property type="entry name" value="PseudoU_synth_2"/>
    <property type="match status" value="1"/>
</dbReference>
<dbReference type="GO" id="GO:0000455">
    <property type="term" value="P:enzyme-directed rRNA pseudouridine synthesis"/>
    <property type="evidence" value="ECO:0007669"/>
    <property type="project" value="UniProtKB-ARBA"/>
</dbReference>
<organism evidence="14 15">
    <name type="scientific">Pseudoalteromonas denitrificans DSM 6059</name>
    <dbReference type="NCBI Taxonomy" id="1123010"/>
    <lineage>
        <taxon>Bacteria</taxon>
        <taxon>Pseudomonadati</taxon>
        <taxon>Pseudomonadota</taxon>
        <taxon>Gammaproteobacteria</taxon>
        <taxon>Alteromonadales</taxon>
        <taxon>Pseudoalteromonadaceae</taxon>
        <taxon>Pseudoalteromonas</taxon>
    </lineage>
</organism>
<evidence type="ECO:0000256" key="1">
    <source>
        <dbReference type="ARBA" id="ARBA00008348"/>
    </source>
</evidence>
<evidence type="ECO:0000256" key="5">
    <source>
        <dbReference type="ARBA" id="ARBA00038922"/>
    </source>
</evidence>
<feature type="domain" description="RNA-binding S4" evidence="13">
    <location>
        <begin position="2"/>
        <end position="66"/>
    </location>
</feature>
<protein>
    <recommendedName>
        <fullName evidence="6">Dual-specificity RNA pseudouridine synthase RluF</fullName>
        <ecNumber evidence="5">5.4.99.21</ecNumber>
    </recommendedName>
    <alternativeName>
        <fullName evidence="8">23S rRNA pseudouridine(2604) synthase</fullName>
    </alternativeName>
    <alternativeName>
        <fullName evidence="10">Ribosomal large subunit pseudouridine synthase F</fullName>
    </alternativeName>
    <alternativeName>
        <fullName evidence="9">rRNA pseudouridylate synthase F</fullName>
    </alternativeName>
    <alternativeName>
        <fullName evidence="11">rRNA-uridine isomerase F</fullName>
    </alternativeName>
    <alternativeName>
        <fullName evidence="7">tRNA(Tyr) pseudouridine(35) synthase</fullName>
    </alternativeName>
</protein>
<dbReference type="PROSITE" id="PS01149">
    <property type="entry name" value="PSI_RSU"/>
    <property type="match status" value="1"/>
</dbReference>
<evidence type="ECO:0000256" key="12">
    <source>
        <dbReference type="PROSITE-ProRule" id="PRU00182"/>
    </source>
</evidence>